<dbReference type="PANTHER" id="PTHR30006">
    <property type="entry name" value="THIAMINE-BINDING PERIPLASMIC PROTEIN-RELATED"/>
    <property type="match status" value="1"/>
</dbReference>
<dbReference type="NCBIfam" id="TIGR03261">
    <property type="entry name" value="phnS2"/>
    <property type="match status" value="1"/>
</dbReference>
<dbReference type="GO" id="GO:0030975">
    <property type="term" value="F:thiamine binding"/>
    <property type="evidence" value="ECO:0007669"/>
    <property type="project" value="TreeGrafter"/>
</dbReference>
<accession>A0A1Z9Z2H1</accession>
<dbReference type="AlphaFoldDB" id="A0A1Z9Z2H1"/>
<evidence type="ECO:0000313" key="5">
    <source>
        <dbReference type="Proteomes" id="UP000196536"/>
    </source>
</evidence>
<dbReference type="GO" id="GO:0015888">
    <property type="term" value="P:thiamine transport"/>
    <property type="evidence" value="ECO:0007669"/>
    <property type="project" value="TreeGrafter"/>
</dbReference>
<keyword evidence="5" id="KW-1185">Reference proteome</keyword>
<dbReference type="GO" id="GO:0030288">
    <property type="term" value="C:outer membrane-bounded periplasmic space"/>
    <property type="evidence" value="ECO:0007669"/>
    <property type="project" value="TreeGrafter"/>
</dbReference>
<dbReference type="EMBL" id="NEXX01000001">
    <property type="protein sequence ID" value="OUY08654.1"/>
    <property type="molecule type" value="Genomic_DNA"/>
</dbReference>
<protein>
    <submittedName>
        <fullName evidence="4">Putative 2-aminoethylphosphonate ABC transporter substrate-binding protein</fullName>
    </submittedName>
</protein>
<comment type="caution">
    <text evidence="4">The sequence shown here is derived from an EMBL/GenBank/DDBJ whole genome shotgun (WGS) entry which is preliminary data.</text>
</comment>
<dbReference type="SUPFAM" id="SSF53850">
    <property type="entry name" value="Periplasmic binding protein-like II"/>
    <property type="match status" value="1"/>
</dbReference>
<dbReference type="OrthoDB" id="305758at2"/>
<gene>
    <name evidence="4" type="ORF">CAP51_03320</name>
</gene>
<feature type="signal peptide" evidence="3">
    <location>
        <begin position="1"/>
        <end position="26"/>
    </location>
</feature>
<dbReference type="Gene3D" id="3.40.190.10">
    <property type="entry name" value="Periplasmic binding protein-like II"/>
    <property type="match status" value="2"/>
</dbReference>
<dbReference type="InterPro" id="IPR017663">
    <property type="entry name" value="ABC_2-AEP-bd"/>
</dbReference>
<dbReference type="CDD" id="cd13544">
    <property type="entry name" value="PBP2_Fbp_like_1"/>
    <property type="match status" value="1"/>
</dbReference>
<evidence type="ECO:0000313" key="4">
    <source>
        <dbReference type="EMBL" id="OUY08654.1"/>
    </source>
</evidence>
<dbReference type="PANTHER" id="PTHR30006:SF2">
    <property type="entry name" value="ABC TRANSPORTER SUBSTRATE-BINDING PROTEIN"/>
    <property type="match status" value="1"/>
</dbReference>
<feature type="binding site" evidence="2">
    <location>
        <position position="228"/>
    </location>
    <ligand>
        <name>Fe cation</name>
        <dbReference type="ChEBI" id="CHEBI:24875"/>
    </ligand>
</feature>
<keyword evidence="2" id="KW-0479">Metal-binding</keyword>
<dbReference type="GO" id="GO:0030976">
    <property type="term" value="F:thiamine pyrophosphate binding"/>
    <property type="evidence" value="ECO:0007669"/>
    <property type="project" value="TreeGrafter"/>
</dbReference>
<dbReference type="Proteomes" id="UP000196536">
    <property type="component" value="Unassembled WGS sequence"/>
</dbReference>
<sequence>MKRSLKDQAKCILAMSGLMVFGTANAGVITVYTSLEADQLPSYTASFKKAYPDVTVKWVRDSTGVITAKLLAEKNNPKADVVAGLALTSLMALDRQNMLMPYAPVGVQKLDKRFVSDKKVPTWIGLSAYEAALCVNSIELKKRKLPLPQTWQDLTKPIYKGLIVMPNPESSGTGYLNVSSWLQMMGEQKGWAYMDALNKNVKQYIHSGSKPCKMVAQGEAVIGVSFGYRTALLKQKGAPIDLVFPKEGLGWDMEAAAIVKGTKNLTDAQKFMNWAVSKDANVLAATQSAVVAYPGVAKPVKFRPSNVNALMIKNDFAWAATNRDRILKQWNSRYSAKNEPK</sequence>
<keyword evidence="2" id="KW-0408">Iron</keyword>
<evidence type="ECO:0000256" key="3">
    <source>
        <dbReference type="SAM" id="SignalP"/>
    </source>
</evidence>
<evidence type="ECO:0000256" key="2">
    <source>
        <dbReference type="PIRSR" id="PIRSR002825-1"/>
    </source>
</evidence>
<dbReference type="Pfam" id="PF13343">
    <property type="entry name" value="SBP_bac_6"/>
    <property type="match status" value="1"/>
</dbReference>
<organism evidence="4 5">
    <name type="scientific">Acinetobacter populi</name>
    <dbReference type="NCBI Taxonomy" id="1582270"/>
    <lineage>
        <taxon>Bacteria</taxon>
        <taxon>Pseudomonadati</taxon>
        <taxon>Pseudomonadota</taxon>
        <taxon>Gammaproteobacteria</taxon>
        <taxon>Moraxellales</taxon>
        <taxon>Moraxellaceae</taxon>
        <taxon>Acinetobacter</taxon>
    </lineage>
</organism>
<dbReference type="PIRSF" id="PIRSF002825">
    <property type="entry name" value="CfbpA"/>
    <property type="match status" value="1"/>
</dbReference>
<reference evidence="4 5" key="1">
    <citation type="submission" date="2017-05" db="EMBL/GenBank/DDBJ databases">
        <title>Acinetobacter populi ANC 5415 (= PBJ7), whole genome shotgun sequencing project.</title>
        <authorList>
            <person name="Nemec A."/>
            <person name="Radolfova-Krizova L."/>
        </authorList>
    </citation>
    <scope>NUCLEOTIDE SEQUENCE [LARGE SCALE GENOMIC DNA]</scope>
    <source>
        <strain evidence="4 5">PBJ7</strain>
    </source>
</reference>
<feature type="chain" id="PRO_5011967450" evidence="3">
    <location>
        <begin position="27"/>
        <end position="341"/>
    </location>
</feature>
<evidence type="ECO:0000256" key="1">
    <source>
        <dbReference type="ARBA" id="ARBA00022729"/>
    </source>
</evidence>
<name>A0A1Z9Z2H1_9GAMM</name>
<dbReference type="GO" id="GO:0046872">
    <property type="term" value="F:metal ion binding"/>
    <property type="evidence" value="ECO:0007669"/>
    <property type="project" value="UniProtKB-KW"/>
</dbReference>
<proteinExistence type="predicted"/>
<dbReference type="InterPro" id="IPR026045">
    <property type="entry name" value="Ferric-bd"/>
</dbReference>
<keyword evidence="1 3" id="KW-0732">Signal</keyword>